<gene>
    <name evidence="6" type="ORF">ALMOND_2B008890</name>
</gene>
<keyword evidence="3" id="KW-0547">Nucleotide-binding</keyword>
<reference evidence="7" key="1">
    <citation type="journal article" date="2020" name="Plant J.">
        <title>Transposons played a major role in the diversification between the closely related almond and peach genomes: results from the almond genome sequence.</title>
        <authorList>
            <person name="Alioto T."/>
            <person name="Alexiou K.G."/>
            <person name="Bardil A."/>
            <person name="Barteri F."/>
            <person name="Castanera R."/>
            <person name="Cruz F."/>
            <person name="Dhingra A."/>
            <person name="Duval H."/>
            <person name="Fernandez I Marti A."/>
            <person name="Frias L."/>
            <person name="Galan B."/>
            <person name="Garcia J.L."/>
            <person name="Howad W."/>
            <person name="Gomez-Garrido J."/>
            <person name="Gut M."/>
            <person name="Julca I."/>
            <person name="Morata J."/>
            <person name="Puigdomenech P."/>
            <person name="Ribeca P."/>
            <person name="Rubio Cabetas M.J."/>
            <person name="Vlasova A."/>
            <person name="Wirthensohn M."/>
            <person name="Garcia-Mas J."/>
            <person name="Gabaldon T."/>
            <person name="Casacuberta J.M."/>
            <person name="Arus P."/>
        </authorList>
    </citation>
    <scope>NUCLEOTIDE SEQUENCE [LARGE SCALE GENOMIC DNA]</scope>
    <source>
        <strain evidence="7">cv. Texas</strain>
    </source>
</reference>
<proteinExistence type="predicted"/>
<keyword evidence="5" id="KW-0067">ATP-binding</keyword>
<dbReference type="GO" id="GO:0005886">
    <property type="term" value="C:plasma membrane"/>
    <property type="evidence" value="ECO:0007669"/>
    <property type="project" value="TreeGrafter"/>
</dbReference>
<dbReference type="Proteomes" id="UP000327085">
    <property type="component" value="Chromosome 7"/>
</dbReference>
<dbReference type="OMA" id="VNDAHIS"/>
<organism evidence="6 7">
    <name type="scientific">Prunus dulcis</name>
    <name type="common">Almond</name>
    <name type="synonym">Amygdalus dulcis</name>
    <dbReference type="NCBI Taxonomy" id="3755"/>
    <lineage>
        <taxon>Eukaryota</taxon>
        <taxon>Viridiplantae</taxon>
        <taxon>Streptophyta</taxon>
        <taxon>Embryophyta</taxon>
        <taxon>Tracheophyta</taxon>
        <taxon>Spermatophyta</taxon>
        <taxon>Magnoliopsida</taxon>
        <taxon>eudicotyledons</taxon>
        <taxon>Gunneridae</taxon>
        <taxon>Pentapetalae</taxon>
        <taxon>rosids</taxon>
        <taxon>fabids</taxon>
        <taxon>Rosales</taxon>
        <taxon>Rosaceae</taxon>
        <taxon>Amygdaloideae</taxon>
        <taxon>Amygdaleae</taxon>
        <taxon>Prunus</taxon>
    </lineage>
</organism>
<name>A0A5E4FAZ8_PRUDU</name>
<dbReference type="InParanoid" id="A0A5E4FAZ8"/>
<dbReference type="GO" id="GO:0005524">
    <property type="term" value="F:ATP binding"/>
    <property type="evidence" value="ECO:0007669"/>
    <property type="project" value="UniProtKB-KW"/>
</dbReference>
<evidence type="ECO:0000313" key="6">
    <source>
        <dbReference type="EMBL" id="VVA25117.1"/>
    </source>
</evidence>
<keyword evidence="1" id="KW-0723">Serine/threonine-protein kinase</keyword>
<dbReference type="PANTHER" id="PTHR27002">
    <property type="entry name" value="RECEPTOR-LIKE SERINE/THREONINE-PROTEIN KINASE SD1-8"/>
    <property type="match status" value="1"/>
</dbReference>
<keyword evidence="4" id="KW-0418">Kinase</keyword>
<keyword evidence="2" id="KW-0808">Transferase</keyword>
<evidence type="ECO:0000256" key="2">
    <source>
        <dbReference type="ARBA" id="ARBA00022679"/>
    </source>
</evidence>
<dbReference type="Gene3D" id="1.10.510.10">
    <property type="entry name" value="Transferase(Phosphotransferase) domain 1"/>
    <property type="match status" value="1"/>
</dbReference>
<keyword evidence="6" id="KW-0430">Lectin</keyword>
<dbReference type="Gramene" id="VVA25117">
    <property type="protein sequence ID" value="VVA25117"/>
    <property type="gene ID" value="Prudul26B008890"/>
</dbReference>
<evidence type="ECO:0000256" key="3">
    <source>
        <dbReference type="ARBA" id="ARBA00022741"/>
    </source>
</evidence>
<evidence type="ECO:0000256" key="5">
    <source>
        <dbReference type="ARBA" id="ARBA00022840"/>
    </source>
</evidence>
<dbReference type="GO" id="GO:0030246">
    <property type="term" value="F:carbohydrate binding"/>
    <property type="evidence" value="ECO:0007669"/>
    <property type="project" value="UniProtKB-KW"/>
</dbReference>
<dbReference type="SUPFAM" id="SSF56112">
    <property type="entry name" value="Protein kinase-like (PK-like)"/>
    <property type="match status" value="1"/>
</dbReference>
<dbReference type="AlphaFoldDB" id="A0A5E4FAZ8"/>
<protein>
    <submittedName>
        <fullName evidence="6">PREDICTED: G-type lectin S-receptor</fullName>
    </submittedName>
</protein>
<dbReference type="InterPro" id="IPR011009">
    <property type="entry name" value="Kinase-like_dom_sf"/>
</dbReference>
<keyword evidence="6" id="KW-0675">Receptor</keyword>
<evidence type="ECO:0000313" key="7">
    <source>
        <dbReference type="Proteomes" id="UP000327085"/>
    </source>
</evidence>
<evidence type="ECO:0000256" key="4">
    <source>
        <dbReference type="ARBA" id="ARBA00022777"/>
    </source>
</evidence>
<dbReference type="GO" id="GO:0004674">
    <property type="term" value="F:protein serine/threonine kinase activity"/>
    <property type="evidence" value="ECO:0007669"/>
    <property type="project" value="UniProtKB-KW"/>
</dbReference>
<sequence length="182" mass="20950">MNAKISDFGMAKLFRKDELEANTSRIFGTQYILYEVRLLQLRGSTFTNDEWKEEHMLLWSERKLAPLAICKIAAYLSRKEDKGRECIDPSLDDSSSSCKLSRRLKVALLCVQENPGARPTMLEVYSMLKIDIGPFPTPTKMAFSRHGSVEAYLHRSKEVVQLVMHKFPIATPMKMQAQNRRH</sequence>
<dbReference type="EMBL" id="CABIKO010000090">
    <property type="protein sequence ID" value="VVA25117.1"/>
    <property type="molecule type" value="Genomic_DNA"/>
</dbReference>
<evidence type="ECO:0000256" key="1">
    <source>
        <dbReference type="ARBA" id="ARBA00022527"/>
    </source>
</evidence>
<accession>A0A5E4FAZ8</accession>
<dbReference type="PANTHER" id="PTHR27002:SF559">
    <property type="entry name" value="CYSTEINE-RICH RLK (RECEPTOR-LIKE KINASE) PROTEIN"/>
    <property type="match status" value="1"/>
</dbReference>